<name>A0A0D0F498_9SPHI</name>
<dbReference type="Pfam" id="PF05751">
    <property type="entry name" value="FixH"/>
    <property type="match status" value="1"/>
</dbReference>
<comment type="caution">
    <text evidence="2">The sequence shown here is derived from an EMBL/GenBank/DDBJ whole genome shotgun (WGS) entry which is preliminary data.</text>
</comment>
<keyword evidence="3" id="KW-1185">Reference proteome</keyword>
<feature type="transmembrane region" description="Helical" evidence="1">
    <location>
        <begin position="7"/>
        <end position="26"/>
    </location>
</feature>
<reference evidence="2 3" key="1">
    <citation type="submission" date="2015-01" db="EMBL/GenBank/DDBJ databases">
        <title>Draft genome sequence of Pedobacter sp. NL19 isolated from sludge of an effluent treatment pond in an abandoned uranium mine.</title>
        <authorList>
            <person name="Santos T."/>
            <person name="Caetano T."/>
            <person name="Covas C."/>
            <person name="Cruz A."/>
            <person name="Mendo S."/>
        </authorList>
    </citation>
    <scope>NUCLEOTIDE SEQUENCE [LARGE SCALE GENOMIC DNA]</scope>
    <source>
        <strain evidence="2 3">NL19</strain>
    </source>
</reference>
<dbReference type="EMBL" id="JXRA01000065">
    <property type="protein sequence ID" value="KIO76378.1"/>
    <property type="molecule type" value="Genomic_DNA"/>
</dbReference>
<evidence type="ECO:0000256" key="1">
    <source>
        <dbReference type="SAM" id="Phobius"/>
    </source>
</evidence>
<dbReference type="Proteomes" id="UP000032049">
    <property type="component" value="Unassembled WGS sequence"/>
</dbReference>
<accession>A0A0D0F498</accession>
<dbReference type="OrthoDB" id="1493774at2"/>
<sequence>MNWGVKILLCMGTFMSFIIVLVVIMFNSKTDALVDNDYYEKGINYNQVYNLKEQVNLDHAKPEITVNKEIISLVFIDQAKGNIRLMRTSDKRLDKTMSFETDQENRVSIPAENLPKGSWRLITEWESQSKKYLYEQEISIR</sequence>
<dbReference type="AlphaFoldDB" id="A0A0D0F498"/>
<dbReference type="STRING" id="1503925.TH53_15650"/>
<organism evidence="2 3">
    <name type="scientific">Pedobacter lusitanus</name>
    <dbReference type="NCBI Taxonomy" id="1503925"/>
    <lineage>
        <taxon>Bacteria</taxon>
        <taxon>Pseudomonadati</taxon>
        <taxon>Bacteroidota</taxon>
        <taxon>Sphingobacteriia</taxon>
        <taxon>Sphingobacteriales</taxon>
        <taxon>Sphingobacteriaceae</taxon>
        <taxon>Pedobacter</taxon>
    </lineage>
</organism>
<dbReference type="InterPro" id="IPR008620">
    <property type="entry name" value="FixH"/>
</dbReference>
<keyword evidence="1" id="KW-0812">Transmembrane</keyword>
<proteinExistence type="predicted"/>
<protein>
    <submittedName>
        <fullName evidence="2">FixH family protein</fullName>
    </submittedName>
</protein>
<evidence type="ECO:0000313" key="2">
    <source>
        <dbReference type="EMBL" id="KIO76378.1"/>
    </source>
</evidence>
<dbReference type="RefSeq" id="WP_041883252.1">
    <property type="nucleotide sequence ID" value="NZ_CP157278.1"/>
</dbReference>
<gene>
    <name evidence="2" type="ORF">TH53_15650</name>
</gene>
<keyword evidence="1" id="KW-1133">Transmembrane helix</keyword>
<evidence type="ECO:0000313" key="3">
    <source>
        <dbReference type="Proteomes" id="UP000032049"/>
    </source>
</evidence>
<keyword evidence="1" id="KW-0472">Membrane</keyword>